<proteinExistence type="predicted"/>
<name>A0A0D0A4J9_9AGAM</name>
<gene>
    <name evidence="1" type="ORF">CY34DRAFT_811226</name>
</gene>
<reference evidence="2" key="2">
    <citation type="submission" date="2015-01" db="EMBL/GenBank/DDBJ databases">
        <title>Evolutionary Origins and Diversification of the Mycorrhizal Mutualists.</title>
        <authorList>
            <consortium name="DOE Joint Genome Institute"/>
            <consortium name="Mycorrhizal Genomics Consortium"/>
            <person name="Kohler A."/>
            <person name="Kuo A."/>
            <person name="Nagy L.G."/>
            <person name="Floudas D."/>
            <person name="Copeland A."/>
            <person name="Barry K.W."/>
            <person name="Cichocki N."/>
            <person name="Veneault-Fourrey C."/>
            <person name="LaButti K."/>
            <person name="Lindquist E.A."/>
            <person name="Lipzen A."/>
            <person name="Lundell T."/>
            <person name="Morin E."/>
            <person name="Murat C."/>
            <person name="Riley R."/>
            <person name="Ohm R."/>
            <person name="Sun H."/>
            <person name="Tunlid A."/>
            <person name="Henrissat B."/>
            <person name="Grigoriev I.V."/>
            <person name="Hibbett D.S."/>
            <person name="Martin F."/>
        </authorList>
    </citation>
    <scope>NUCLEOTIDE SEQUENCE [LARGE SCALE GENOMIC DNA]</scope>
    <source>
        <strain evidence="2">UH-Slu-Lm8-n1</strain>
    </source>
</reference>
<reference evidence="1 2" key="1">
    <citation type="submission" date="2014-04" db="EMBL/GenBank/DDBJ databases">
        <authorList>
            <consortium name="DOE Joint Genome Institute"/>
            <person name="Kuo A."/>
            <person name="Ruytinx J."/>
            <person name="Rineau F."/>
            <person name="Colpaert J."/>
            <person name="Kohler A."/>
            <person name="Nagy L.G."/>
            <person name="Floudas D."/>
            <person name="Copeland A."/>
            <person name="Barry K.W."/>
            <person name="Cichocki N."/>
            <person name="Veneault-Fourrey C."/>
            <person name="LaButti K."/>
            <person name="Lindquist E.A."/>
            <person name="Lipzen A."/>
            <person name="Lundell T."/>
            <person name="Morin E."/>
            <person name="Murat C."/>
            <person name="Sun H."/>
            <person name="Tunlid A."/>
            <person name="Henrissat B."/>
            <person name="Grigoriev I.V."/>
            <person name="Hibbett D.S."/>
            <person name="Martin F."/>
            <person name="Nordberg H.P."/>
            <person name="Cantor M.N."/>
            <person name="Hua S.X."/>
        </authorList>
    </citation>
    <scope>NUCLEOTIDE SEQUENCE [LARGE SCALE GENOMIC DNA]</scope>
    <source>
        <strain evidence="1 2">UH-Slu-Lm8-n1</strain>
    </source>
</reference>
<evidence type="ECO:0000313" key="1">
    <source>
        <dbReference type="EMBL" id="KIK36536.1"/>
    </source>
</evidence>
<dbReference type="HOGENOM" id="CLU_2672767_0_0_1"/>
<evidence type="ECO:0000313" key="2">
    <source>
        <dbReference type="Proteomes" id="UP000054485"/>
    </source>
</evidence>
<dbReference type="Proteomes" id="UP000054485">
    <property type="component" value="Unassembled WGS sequence"/>
</dbReference>
<sequence length="75" mass="8389">MMDKRLVLLQSKMMMMASSESRSFPLKTIAAGFGKQLHNLPVGDTRCHTHTLTTNFQFGDTLRGLHTGKLLGKVR</sequence>
<organism evidence="1 2">
    <name type="scientific">Suillus luteus UH-Slu-Lm8-n1</name>
    <dbReference type="NCBI Taxonomy" id="930992"/>
    <lineage>
        <taxon>Eukaryota</taxon>
        <taxon>Fungi</taxon>
        <taxon>Dikarya</taxon>
        <taxon>Basidiomycota</taxon>
        <taxon>Agaricomycotina</taxon>
        <taxon>Agaricomycetes</taxon>
        <taxon>Agaricomycetidae</taxon>
        <taxon>Boletales</taxon>
        <taxon>Suillineae</taxon>
        <taxon>Suillaceae</taxon>
        <taxon>Suillus</taxon>
    </lineage>
</organism>
<dbReference type="InParanoid" id="A0A0D0A4J9"/>
<keyword evidence="2" id="KW-1185">Reference proteome</keyword>
<accession>A0A0D0A4J9</accession>
<dbReference type="EMBL" id="KN835521">
    <property type="protein sequence ID" value="KIK36536.1"/>
    <property type="molecule type" value="Genomic_DNA"/>
</dbReference>
<dbReference type="AlphaFoldDB" id="A0A0D0A4J9"/>
<protein>
    <submittedName>
        <fullName evidence="1">Uncharacterized protein</fullName>
    </submittedName>
</protein>